<reference evidence="2" key="1">
    <citation type="submission" date="2021-03" db="EMBL/GenBank/DDBJ databases">
        <title>Draft genome sequence of rust myrtle Austropuccinia psidii MF-1, a brazilian biotype.</title>
        <authorList>
            <person name="Quecine M.C."/>
            <person name="Pachon D.M.R."/>
            <person name="Bonatelli M.L."/>
            <person name="Correr F.H."/>
            <person name="Franceschini L.M."/>
            <person name="Leite T.F."/>
            <person name="Margarido G.R.A."/>
            <person name="Almeida C.A."/>
            <person name="Ferrarezi J.A."/>
            <person name="Labate C.A."/>
        </authorList>
    </citation>
    <scope>NUCLEOTIDE SEQUENCE</scope>
    <source>
        <strain evidence="2">MF-1</strain>
    </source>
</reference>
<sequence length="867" mass="99708">MSSISKSKQVGAFNTLWLKPFVNTFHSDSMVHQGLAVAVPEKNTQKDIYDRFPWEFPLRLGDCSDICKACGALHWIGERNRADLTKETSKHTICCQQGVSTLFQITPLILNDTCDLIPTAGKAFRANSRAYNNSLSFTSLGVHFDETVQGRGPYCFRVRGELHHKIGSIFPMKEDDARFAQIFVVGDGQEGEVKQRIKNSGQDLDHNILKEWQNFLSSNNPYVKTYRVAKDIIGDNIEQTFALKTLEGRQLNRSTYNLPTVSQVAMVVKDGDKTHAPRDIILHRVSGSLQHIYDYHSAYLALRYPILFPYGEQHWHPNALQVNWLKYSKVSQSEWYAYLLFDRKDVISLPLRSKRLFQEFVVDLYLCVERSRLRYIRSNQRKLKVDMYQGLTETLEGEGDVNGKKIVLPSTFIGGPRAMTQLYQDAMALVKHFGRPSLFITITANPKWPEIQATLKGDETPSDRPDLVARVFQLKLNVLLRDLTVNKRLGTVLSYVYTIEFQKRGLPHAHIIMILAESSIPKTVREIDAVVCAEIPDQEQEKDLFSIVTKTMLHAPCEEGSHCWTNRGCKWGYPKPYAAETSISNDAYPVYRRRQGSSFKCGSHVYTNQDVIPYNKYLLLRYQCHANVEIPYGIKALKYLYKYICKGEDRSALNLEADDETNSFVNGRYIGPSEASWRLFQFHMSGREPAIQRLSLHLEDKQLVYFRDEAGAIQQIVTGSAKKTTLTEFFKLNRCNAVGKGMYARKLLYHEVPQYFYWCRKKKEWVGRVKSQGSIGRLFFAKMSEGERYYLRLLLLHRRNIQSFEDLRKFGGTTYSSYREAANESGLLLSDNDYRLCITEAGEFMTGARLREIFCQTIASIIYKQRE</sequence>
<protein>
    <recommendedName>
        <fullName evidence="1">Helitron helicase-like domain-containing protein</fullName>
    </recommendedName>
</protein>
<dbReference type="PANTHER" id="PTHR45786:SF74">
    <property type="entry name" value="ATP-DEPENDENT DNA HELICASE"/>
    <property type="match status" value="1"/>
</dbReference>
<evidence type="ECO:0000313" key="2">
    <source>
        <dbReference type="EMBL" id="MBW0509324.1"/>
    </source>
</evidence>
<evidence type="ECO:0000259" key="1">
    <source>
        <dbReference type="Pfam" id="PF14214"/>
    </source>
</evidence>
<dbReference type="AlphaFoldDB" id="A0A9Q3DU47"/>
<organism evidence="2 3">
    <name type="scientific">Austropuccinia psidii MF-1</name>
    <dbReference type="NCBI Taxonomy" id="1389203"/>
    <lineage>
        <taxon>Eukaryota</taxon>
        <taxon>Fungi</taxon>
        <taxon>Dikarya</taxon>
        <taxon>Basidiomycota</taxon>
        <taxon>Pucciniomycotina</taxon>
        <taxon>Pucciniomycetes</taxon>
        <taxon>Pucciniales</taxon>
        <taxon>Sphaerophragmiaceae</taxon>
        <taxon>Austropuccinia</taxon>
    </lineage>
</organism>
<dbReference type="Pfam" id="PF14214">
    <property type="entry name" value="Helitron_like_N"/>
    <property type="match status" value="1"/>
</dbReference>
<dbReference type="PANTHER" id="PTHR45786">
    <property type="entry name" value="DNA BINDING PROTEIN-LIKE"/>
    <property type="match status" value="1"/>
</dbReference>
<dbReference type="InterPro" id="IPR025476">
    <property type="entry name" value="Helitron_helicase-like"/>
</dbReference>
<dbReference type="EMBL" id="AVOT02020878">
    <property type="protein sequence ID" value="MBW0509324.1"/>
    <property type="molecule type" value="Genomic_DNA"/>
</dbReference>
<evidence type="ECO:0000313" key="3">
    <source>
        <dbReference type="Proteomes" id="UP000765509"/>
    </source>
</evidence>
<dbReference type="Proteomes" id="UP000765509">
    <property type="component" value="Unassembled WGS sequence"/>
</dbReference>
<comment type="caution">
    <text evidence="2">The sequence shown here is derived from an EMBL/GenBank/DDBJ whole genome shotgun (WGS) entry which is preliminary data.</text>
</comment>
<dbReference type="OrthoDB" id="2505996at2759"/>
<proteinExistence type="predicted"/>
<accession>A0A9Q3DU47</accession>
<keyword evidence="3" id="KW-1185">Reference proteome</keyword>
<name>A0A9Q3DU47_9BASI</name>
<gene>
    <name evidence="2" type="ORF">O181_049039</name>
</gene>
<feature type="domain" description="Helitron helicase-like" evidence="1">
    <location>
        <begin position="335"/>
        <end position="512"/>
    </location>
</feature>